<dbReference type="EMBL" id="JAJNEC010000007">
    <property type="protein sequence ID" value="MCD2425829.1"/>
    <property type="molecule type" value="Genomic_DNA"/>
</dbReference>
<evidence type="ECO:0000313" key="1">
    <source>
        <dbReference type="EMBL" id="MCD2425829.1"/>
    </source>
</evidence>
<dbReference type="Proteomes" id="UP001199816">
    <property type="component" value="Unassembled WGS sequence"/>
</dbReference>
<dbReference type="RefSeq" id="WP_231008418.1">
    <property type="nucleotide sequence ID" value="NZ_JAJNEC010000007.1"/>
</dbReference>
<gene>
    <name evidence="1" type="ORF">LQ567_23805</name>
</gene>
<keyword evidence="2" id="KW-1185">Reference proteome</keyword>
<proteinExistence type="predicted"/>
<evidence type="ECO:0000313" key="2">
    <source>
        <dbReference type="Proteomes" id="UP001199816"/>
    </source>
</evidence>
<comment type="caution">
    <text evidence="1">The sequence shown here is derived from an EMBL/GenBank/DDBJ whole genome shotgun (WGS) entry which is preliminary data.</text>
</comment>
<accession>A0ABS8PXN5</accession>
<sequence>MTDTLIRLIRSLSPAEKRQFKMGAKKQQQQKAYVILFDLIDRSDKTDWKYIKQQFQKHCPASSAESTATYLFQSVTDVLIQNKVKADEGFKLMYGIMKADLFRQRNLLDQSFTEVRALLPIAEKMQKLPLRYLLKRAELNYFSETNFEGINEKILIAKQQEARDLLKDLRHEQEHHSLYEILKHRLGNQLQKKTTGKKMVLDDLVLSELAIVNNKTQHHLESRKLHLLFQSFYFTRIGDYQSALKTFYVLNTLFEKNEPLRPNPPIDYYNTLDGILDSLKMIRHYDEMPYFIEKLYQLEQEHYPDYFRFLVKKTALLYELSHYAYLEQWEKAIDQIRNTPASGFSDFSLIHEKKQAELIFYASLAWFHMRNFKKALKYVNELLLQKTLDYTQPYYRVCRLFNIVLHYEMKDPEYLEYEIRSYKRFFKGKNALYPLEKYIFKIVTLAPSRNPRYKNQQLWVQLQPLRDAAGSIPEEALMMHYFDFMEWAVEKFR</sequence>
<name>A0ABS8PXN5_9BACT</name>
<protein>
    <recommendedName>
        <fullName evidence="3">Tetratricopeptide repeat protein</fullName>
    </recommendedName>
</protein>
<reference evidence="1 2" key="1">
    <citation type="submission" date="2021-11" db="EMBL/GenBank/DDBJ databases">
        <title>Genomic of Niabella pedocola.</title>
        <authorList>
            <person name="Wu T."/>
        </authorList>
    </citation>
    <scope>NUCLEOTIDE SEQUENCE [LARGE SCALE GENOMIC DNA]</scope>
    <source>
        <strain evidence="1 2">JCM 31011</strain>
    </source>
</reference>
<organism evidence="1 2">
    <name type="scientific">Niabella pedocola</name>
    <dbReference type="NCBI Taxonomy" id="1752077"/>
    <lineage>
        <taxon>Bacteria</taxon>
        <taxon>Pseudomonadati</taxon>
        <taxon>Bacteroidota</taxon>
        <taxon>Chitinophagia</taxon>
        <taxon>Chitinophagales</taxon>
        <taxon>Chitinophagaceae</taxon>
        <taxon>Niabella</taxon>
    </lineage>
</organism>
<evidence type="ECO:0008006" key="3">
    <source>
        <dbReference type="Google" id="ProtNLM"/>
    </source>
</evidence>